<evidence type="ECO:0000259" key="2">
    <source>
        <dbReference type="Pfam" id="PF13524"/>
    </source>
</evidence>
<dbReference type="Gene3D" id="3.40.50.2000">
    <property type="entry name" value="Glycogen Phosphorylase B"/>
    <property type="match status" value="2"/>
</dbReference>
<evidence type="ECO:0000259" key="1">
    <source>
        <dbReference type="Pfam" id="PF13439"/>
    </source>
</evidence>
<gene>
    <name evidence="3" type="ORF">AB8Z38_35880</name>
</gene>
<dbReference type="EC" id="2.4.-.-" evidence="3"/>
<evidence type="ECO:0000313" key="3">
    <source>
        <dbReference type="EMBL" id="XDV57810.1"/>
    </source>
</evidence>
<dbReference type="Pfam" id="PF13439">
    <property type="entry name" value="Glyco_transf_4"/>
    <property type="match status" value="1"/>
</dbReference>
<sequence>MKCVLFYHAFSSCWNNGNAHFVRGFARELHALGHEVVVYEPVDGWSRLNAMREGGTHAMDEIPALFPGIDVRHYDAFLDLAEALHGADLVIVHEWNSPDLIAQIGRRRAQGASFTLLFHDTHHRAVSAPEELAQFDLDGFDGVLAFGEVLRQIYLKLGWADRAFTWHEAADVALYRPLPHIARTDDLIWIGNWGDGERSAELNEFLVEPVAELKLRASAYGVRYSDAALETIWAAGIRYRGWLPAHRAPAAFASARATVHVPRGPYVRSLPGIPTIRVFEAMACGIPLVSAPWSDSEGLFPDGSYFSAANGAQMKRTLRMLLADRELSSATVEAGLRVIRERHTCRHRAEQLLGIVDSIRISGQPQQRPYVGAVA</sequence>
<dbReference type="GO" id="GO:0016757">
    <property type="term" value="F:glycosyltransferase activity"/>
    <property type="evidence" value="ECO:0007669"/>
    <property type="project" value="UniProtKB-KW"/>
</dbReference>
<dbReference type="InterPro" id="IPR028098">
    <property type="entry name" value="Glyco_trans_4-like_N"/>
</dbReference>
<name>A0AB39XIT4_9BRAD</name>
<organism evidence="3">
    <name type="scientific">Bradyrhizobium sp. LLZ17</name>
    <dbReference type="NCBI Taxonomy" id="3239388"/>
    <lineage>
        <taxon>Bacteria</taxon>
        <taxon>Pseudomonadati</taxon>
        <taxon>Pseudomonadota</taxon>
        <taxon>Alphaproteobacteria</taxon>
        <taxon>Hyphomicrobiales</taxon>
        <taxon>Nitrobacteraceae</taxon>
        <taxon>Bradyrhizobium</taxon>
    </lineage>
</organism>
<dbReference type="RefSeq" id="WP_369722247.1">
    <property type="nucleotide sequence ID" value="NZ_CP165734.1"/>
</dbReference>
<keyword evidence="3" id="KW-0328">Glycosyltransferase</keyword>
<protein>
    <submittedName>
        <fullName evidence="3">Glycosyltransferase</fullName>
        <ecNumber evidence="3">2.4.-.-</ecNumber>
    </submittedName>
</protein>
<feature type="domain" description="Spore protein YkvP/CgeB glycosyl transferase-like" evidence="2">
    <location>
        <begin position="204"/>
        <end position="353"/>
    </location>
</feature>
<dbReference type="InterPro" id="IPR055259">
    <property type="entry name" value="YkvP/CgeB_Glyco_trans-like"/>
</dbReference>
<keyword evidence="3" id="KW-0808">Transferase</keyword>
<accession>A0AB39XIT4</accession>
<dbReference type="Pfam" id="PF13524">
    <property type="entry name" value="Glyco_trans_1_2"/>
    <property type="match status" value="1"/>
</dbReference>
<feature type="domain" description="Glycosyltransferase subfamily 4-like N-terminal" evidence="1">
    <location>
        <begin position="17"/>
        <end position="170"/>
    </location>
</feature>
<dbReference type="SUPFAM" id="SSF53756">
    <property type="entry name" value="UDP-Glycosyltransferase/glycogen phosphorylase"/>
    <property type="match status" value="1"/>
</dbReference>
<reference evidence="3" key="1">
    <citation type="submission" date="2024-08" db="EMBL/GenBank/DDBJ databases">
        <authorList>
            <person name="Chaddad Z."/>
            <person name="Lamrabet M."/>
            <person name="Bouhnik O."/>
            <person name="Alami S."/>
            <person name="Wipf D."/>
            <person name="Courty P.E."/>
            <person name="Missbah El Idrissi M."/>
        </authorList>
    </citation>
    <scope>NUCLEOTIDE SEQUENCE</scope>
    <source>
        <strain evidence="3">LLZ17</strain>
    </source>
</reference>
<dbReference type="AlphaFoldDB" id="A0AB39XIT4"/>
<dbReference type="EMBL" id="CP165734">
    <property type="protein sequence ID" value="XDV57810.1"/>
    <property type="molecule type" value="Genomic_DNA"/>
</dbReference>
<proteinExistence type="predicted"/>